<gene>
    <name evidence="2" type="ORF">NTEN_LOCUS15070</name>
</gene>
<feature type="region of interest" description="Disordered" evidence="1">
    <location>
        <begin position="1329"/>
        <end position="1349"/>
    </location>
</feature>
<reference evidence="2 3" key="1">
    <citation type="submission" date="2020-02" db="EMBL/GenBank/DDBJ databases">
        <authorList>
            <person name="Ferguson B K."/>
        </authorList>
    </citation>
    <scope>NUCLEOTIDE SEQUENCE [LARGE SCALE GENOMIC DNA]</scope>
</reference>
<evidence type="ECO:0000313" key="3">
    <source>
        <dbReference type="Proteomes" id="UP000479000"/>
    </source>
</evidence>
<feature type="compositionally biased region" description="Polar residues" evidence="1">
    <location>
        <begin position="1054"/>
        <end position="1087"/>
    </location>
</feature>
<feature type="compositionally biased region" description="Polar residues" evidence="1">
    <location>
        <begin position="2156"/>
        <end position="2167"/>
    </location>
</feature>
<feature type="region of interest" description="Disordered" evidence="1">
    <location>
        <begin position="1054"/>
        <end position="1190"/>
    </location>
</feature>
<feature type="compositionally biased region" description="Low complexity" evidence="1">
    <location>
        <begin position="399"/>
        <end position="417"/>
    </location>
</feature>
<feature type="compositionally biased region" description="Polar residues" evidence="1">
    <location>
        <begin position="2049"/>
        <end position="2120"/>
    </location>
</feature>
<dbReference type="Proteomes" id="UP000479000">
    <property type="component" value="Unassembled WGS sequence"/>
</dbReference>
<feature type="compositionally biased region" description="Polar residues" evidence="1">
    <location>
        <begin position="418"/>
        <end position="433"/>
    </location>
</feature>
<feature type="region of interest" description="Disordered" evidence="1">
    <location>
        <begin position="1496"/>
        <end position="1519"/>
    </location>
</feature>
<feature type="compositionally biased region" description="Polar residues" evidence="1">
    <location>
        <begin position="1141"/>
        <end position="1152"/>
    </location>
</feature>
<feature type="region of interest" description="Disordered" evidence="1">
    <location>
        <begin position="1201"/>
        <end position="1220"/>
    </location>
</feature>
<feature type="region of interest" description="Disordered" evidence="1">
    <location>
        <begin position="1565"/>
        <end position="1599"/>
    </location>
</feature>
<feature type="region of interest" description="Disordered" evidence="1">
    <location>
        <begin position="814"/>
        <end position="878"/>
    </location>
</feature>
<keyword evidence="3" id="KW-1185">Reference proteome</keyword>
<feature type="compositionally biased region" description="Low complexity" evidence="1">
    <location>
        <begin position="1153"/>
        <end position="1163"/>
    </location>
</feature>
<sequence length="2248" mass="238905">MAHKVLCTCPPNFYGNPYENCTRYVFTRIVPTSTSEPTPTSFPTTMVTTTTNKPLKKKTTKHFEFGPTTYLTPNITTVSSPTESTIEHTSTDVTTPVTFSRDRPISSTLPPSEGTTVTESTLLDSRFGDTASTVREIVETSKMFGFGSGGAISTLSGTETIGPDGITYPSTIAILPEVHSTMVEFASTLIDKIETTTPQFNESDGVSNFTMPYSDTRTTEFDTDSNTQSPTTLSLPTQQVIAETQTKHIESETTEMGTTMKIGVQKNESIASTVITTPFPTTLPDKATSSTTKESIISTFPYSSASHTTETTDFSSTERDADLSTELPLSDITTITSATPEEPTTLSSKTTSTPSPREFGEESTMSGPTTNRSVEFGTTLIFSTDTENIPTTMKSEGATSTYHTTTGSQTTFTEPQTVRTTPVETTESEGNQTFSTMEPTTVRAAVSDTQTPTVGGFKAATTAEFSTTTIAGLDTTTGGDLDSTIKQAFGPTTMVNFDSTAQNEIDRGGQTESGTTFKQGFAPTQAAFATTVKKPVDSTGKDFETTTAFPTTTKGEYETTIQTTFGTTMTKTLESSTEEIFKTTKLDPTIMSEIDATTQTVVGTTAKKAFDSAFGTTTEAESDTTTKGEFDRTTQGEFDRTTQGEFDRTTQDESDRTTNTVIGTTLNELFDATTKKDFEATTVDDFATTQAQFRMTSQKALDSTTGEEFHSRTKAEFDSTTTGAFDRTVQPEFRTTQRDSDTTTEFDTTTMSEFGPTSKSGLRTTPKKALDSTPAPEFDSTTNAEFDTTTKGGIDRTTQAQFIPTVITPFGITTSEDSETATELNTSTKSESDTTTNGDLNKNTRTPYTTTVKRPSDSTTMEDFETSSESDTTTQTDFSATTATTVQKAVDLSVTPVFDSTTKTEFGTNKNDFGTTSEFDSTTVGAFSTADFELTTKAEFDTTTKRYSETTNQFDTSTKSEIDLAIPEGFRTTVMKSIDSTTRIDVESTTMTAFSISKDAFGTTLEADTSTTVEKTLVSTSPKEIDVTTELKPFTTRSIPTVDLGISAAVTTATYSPSGTAQPSDESTLPSSTPRLPTVQPTSLNVETTTGPTTISTTSSEQTVEEMTVSSTAGSFSSEAPINEPSQSTLFSTPTRDKVQTDTPDSKTTMIETQTTSQQTPSSFRGQSDVTTSKSSDESPSSSTIPSDNAVLETELTGIPNGTTLEYTTQPSEIKTTGGVTTSIQIDDSSMQTQTQKESSSITTVSPGPPTGTNKVTLFSDANATKSTIDASTEAVSNLQTTVLEDITTKSAGSVVGEDSTASLPSATSQESITTPTIERTTVGLMGSTISRTSFSSSDTSTESSTATSIIEATTSGQISEFERDTPAASTVASSMPVSEAKTTEPYTLSREPTTPIILTLKPVDSTETGSTTEMLFSPDSTTSSVLASTATEGHTVPPLTILETKTTLTPPSTETVSTFKSTIPSSTIVPQETGMTETFEISTEFSIDKSYHASTTTTYPRTDETVIPSTSYSDTDNTSVVTMNEKSSTIATEETSSFTIQVALEPTVTTQTTFGTTNFLAEGATYRPQSSSGSVTEEPTQSTSGERSTFSETSEKVTSIGYPTTVSTSLKDSSTISHDLSTQFKMGTTEGVQVSTETIMTESSIYKTSEPSTFSPPQTTTFASTLQSSSTSPTETTTTSQLTTTDHLQSTKQVTDSVVTSGETKSVASSSPTKSPASITEGILLSTTKDTTFVNSETPTVGKSFSSPPSTTEFTITSTVASSVEVTQTPIASSDIVPGTTDILKEIAPTDTTPKYTTSSTIIPELNYTTTEVDELSTLGVSTGGPSMTTTSIFNEISTDKFSVQPQTGITPNIEFSTLKTETTTLEDTEQSFPTTIAGTTKLYSTTVGPTASWSYTSVASTQVPTTGAPFDSNTTVTVGGQETEPGIENITQSSAFPASTDATTFTIKSNGTVTERPKYSTTESANFPSGGPTTLIPNTGRQSMTLKPGSPATETVETETPEGSIAPPTPFSLIKHQEDRFGATVQPITSIASATTMHSYLIRGSTPPSTVNIEESSSTLSPTSQFTTPTVDENQSTTQTHEGTTLYNVGKSSVPQQTVSESSTTSGAIDVNETTTNFPKPKFRTPSPGLSSAEGTTYSEPESTTPESDNSSPVDESTISTTPELASQEFTTTKLYQEMTTTVTLDISEQNSETRSTATGKTIMSTMPDMASTTLIFDTELPQHGTTSTVVDDNVSATTTPFSRVS</sequence>
<feature type="compositionally biased region" description="Polar residues" evidence="1">
    <location>
        <begin position="1693"/>
        <end position="1719"/>
    </location>
</feature>
<feature type="compositionally biased region" description="Basic and acidic residues" evidence="1">
    <location>
        <begin position="624"/>
        <end position="656"/>
    </location>
</feature>
<feature type="region of interest" description="Disordered" evidence="1">
    <location>
        <begin position="303"/>
        <end position="372"/>
    </location>
</feature>
<feature type="region of interest" description="Disordered" evidence="1">
    <location>
        <begin position="1645"/>
        <end position="1720"/>
    </location>
</feature>
<evidence type="ECO:0000313" key="2">
    <source>
        <dbReference type="EMBL" id="CAB0010005.1"/>
    </source>
</evidence>
<feature type="compositionally biased region" description="Polar residues" evidence="1">
    <location>
        <begin position="1958"/>
        <end position="1987"/>
    </location>
</feature>
<feature type="compositionally biased region" description="Polar residues" evidence="1">
    <location>
        <begin position="1368"/>
        <end position="1377"/>
    </location>
</feature>
<feature type="compositionally biased region" description="Polar residues" evidence="1">
    <location>
        <begin position="779"/>
        <end position="791"/>
    </location>
</feature>
<feature type="compositionally biased region" description="Polar residues" evidence="1">
    <location>
        <begin position="814"/>
        <end position="853"/>
    </location>
</feature>
<feature type="non-terminal residue" evidence="2">
    <location>
        <position position="2248"/>
    </location>
</feature>
<feature type="region of interest" description="Disordered" evidence="1">
    <location>
        <begin position="390"/>
        <end position="433"/>
    </location>
</feature>
<feature type="compositionally biased region" description="Low complexity" evidence="1">
    <location>
        <begin position="1171"/>
        <end position="1188"/>
    </location>
</feature>
<feature type="compositionally biased region" description="Polar residues" evidence="1">
    <location>
        <begin position="1300"/>
        <end position="1314"/>
    </location>
</feature>
<feature type="region of interest" description="Disordered" evidence="1">
    <location>
        <begin position="1294"/>
        <end position="1314"/>
    </location>
</feature>
<feature type="compositionally biased region" description="Low complexity" evidence="1">
    <location>
        <begin position="1649"/>
        <end position="1692"/>
    </location>
</feature>
<protein>
    <submittedName>
        <fullName evidence="2">Uncharacterized protein</fullName>
    </submittedName>
</protein>
<feature type="compositionally biased region" description="Low complexity" evidence="1">
    <location>
        <begin position="869"/>
        <end position="878"/>
    </location>
</feature>
<name>A0A6H5H271_9HEMI</name>
<proteinExistence type="predicted"/>
<feature type="compositionally biased region" description="Polar residues" evidence="1">
    <location>
        <begin position="1568"/>
        <end position="1593"/>
    </location>
</feature>
<feature type="compositionally biased region" description="Low complexity" evidence="1">
    <location>
        <begin position="1088"/>
        <end position="1100"/>
    </location>
</feature>
<feature type="region of interest" description="Disordered" evidence="1">
    <location>
        <begin position="727"/>
        <end position="791"/>
    </location>
</feature>
<evidence type="ECO:0000256" key="1">
    <source>
        <dbReference type="SAM" id="MobiDB-lite"/>
    </source>
</evidence>
<dbReference type="EMBL" id="CADCXU010022568">
    <property type="protein sequence ID" value="CAB0010005.1"/>
    <property type="molecule type" value="Genomic_DNA"/>
</dbReference>
<feature type="compositionally biased region" description="Low complexity" evidence="1">
    <location>
        <begin position="2136"/>
        <end position="2155"/>
    </location>
</feature>
<feature type="compositionally biased region" description="Polar residues" evidence="1">
    <location>
        <begin position="303"/>
        <end position="315"/>
    </location>
</feature>
<feature type="region of interest" description="Disordered" evidence="1">
    <location>
        <begin position="1228"/>
        <end position="1251"/>
    </location>
</feature>
<feature type="compositionally biased region" description="Polar residues" evidence="1">
    <location>
        <begin position="363"/>
        <end position="372"/>
    </location>
</feature>
<feature type="compositionally biased region" description="Low complexity" evidence="1">
    <location>
        <begin position="743"/>
        <end position="754"/>
    </location>
</feature>
<feature type="region of interest" description="Disordered" evidence="1">
    <location>
        <begin position="2049"/>
        <end position="2167"/>
    </location>
</feature>
<feature type="compositionally biased region" description="Polar residues" evidence="1">
    <location>
        <begin position="1508"/>
        <end position="1519"/>
    </location>
</feature>
<feature type="region of interest" description="Disordered" evidence="1">
    <location>
        <begin position="700"/>
        <end position="719"/>
    </location>
</feature>
<feature type="compositionally biased region" description="Polar residues" evidence="1">
    <location>
        <begin position="1108"/>
        <end position="1134"/>
    </location>
</feature>
<accession>A0A6H5H271</accession>
<feature type="region of interest" description="Disordered" evidence="1">
    <location>
        <begin position="1363"/>
        <end position="1388"/>
    </location>
</feature>
<feature type="compositionally biased region" description="Low complexity" evidence="1">
    <location>
        <begin position="339"/>
        <end position="356"/>
    </location>
</feature>
<feature type="compositionally biased region" description="Basic and acidic residues" evidence="1">
    <location>
        <begin position="707"/>
        <end position="717"/>
    </location>
</feature>
<feature type="region of interest" description="Disordered" evidence="1">
    <location>
        <begin position="614"/>
        <end position="660"/>
    </location>
</feature>
<feature type="region of interest" description="Disordered" evidence="1">
    <location>
        <begin position="1958"/>
        <end position="2011"/>
    </location>
</feature>
<organism evidence="2 3">
    <name type="scientific">Nesidiocoris tenuis</name>
    <dbReference type="NCBI Taxonomy" id="355587"/>
    <lineage>
        <taxon>Eukaryota</taxon>
        <taxon>Metazoa</taxon>
        <taxon>Ecdysozoa</taxon>
        <taxon>Arthropoda</taxon>
        <taxon>Hexapoda</taxon>
        <taxon>Insecta</taxon>
        <taxon>Pterygota</taxon>
        <taxon>Neoptera</taxon>
        <taxon>Paraneoptera</taxon>
        <taxon>Hemiptera</taxon>
        <taxon>Heteroptera</taxon>
        <taxon>Panheteroptera</taxon>
        <taxon>Cimicomorpha</taxon>
        <taxon>Miridae</taxon>
        <taxon>Dicyphina</taxon>
        <taxon>Nesidiocoris</taxon>
    </lineage>
</organism>